<comment type="subcellular location">
    <subcellularLocation>
        <location evidence="1">Target cell</location>
        <location evidence="1">Target cell cytoplasm</location>
    </subcellularLocation>
</comment>
<dbReference type="OrthoDB" id="6522822at2"/>
<gene>
    <name evidence="6" type="ORF">EpCFBP13511_18935</name>
</gene>
<evidence type="ECO:0000313" key="6">
    <source>
        <dbReference type="EMBL" id="TKJ86201.1"/>
    </source>
</evidence>
<proteinExistence type="predicted"/>
<keyword evidence="2" id="KW-0800">Toxin</keyword>
<reference evidence="6 7" key="1">
    <citation type="journal article" date="2019" name="Sci. Rep.">
        <title>Differences in resource use lead to coexistence of seed-transmitted microbial populations.</title>
        <authorList>
            <person name="Torres-Cortes G."/>
            <person name="Garcia B.J."/>
            <person name="Compant S."/>
            <person name="Rezki S."/>
            <person name="Jones P."/>
            <person name="Preveaux A."/>
            <person name="Briand M."/>
            <person name="Roulet A."/>
            <person name="Bouchez O."/>
            <person name="Jacobson D."/>
            <person name="Barret M."/>
        </authorList>
    </citation>
    <scope>NUCLEOTIDE SEQUENCE [LARGE SCALE GENOMIC DNA]</scope>
    <source>
        <strain evidence="6 7">CFBP13511</strain>
    </source>
</reference>
<evidence type="ECO:0000256" key="3">
    <source>
        <dbReference type="ARBA" id="ARBA00022913"/>
    </source>
</evidence>
<evidence type="ECO:0000256" key="4">
    <source>
        <dbReference type="ARBA" id="ARBA00023026"/>
    </source>
</evidence>
<dbReference type="InterPro" id="IPR006914">
    <property type="entry name" value="VENN_dom"/>
</dbReference>
<dbReference type="Pfam" id="PF04829">
    <property type="entry name" value="PT-VENN"/>
    <property type="match status" value="1"/>
</dbReference>
<evidence type="ECO:0000256" key="1">
    <source>
        <dbReference type="ARBA" id="ARBA00004219"/>
    </source>
</evidence>
<evidence type="ECO:0000256" key="2">
    <source>
        <dbReference type="ARBA" id="ARBA00022656"/>
    </source>
</evidence>
<dbReference type="RefSeq" id="WP_137269836.1">
    <property type="nucleotide sequence ID" value="NZ_QGAC01000020.1"/>
</dbReference>
<protein>
    <submittedName>
        <fullName evidence="6">Adhesin</fullName>
    </submittedName>
</protein>
<dbReference type="STRING" id="1219360.GCA_001571305_03775"/>
<accession>A0A4U3EZ74</accession>
<organism evidence="6 7">
    <name type="scientific">Erwinia persicina</name>
    <dbReference type="NCBI Taxonomy" id="55211"/>
    <lineage>
        <taxon>Bacteria</taxon>
        <taxon>Pseudomonadati</taxon>
        <taxon>Pseudomonadota</taxon>
        <taxon>Gammaproteobacteria</taxon>
        <taxon>Enterobacterales</taxon>
        <taxon>Erwiniaceae</taxon>
        <taxon>Erwinia</taxon>
    </lineage>
</organism>
<keyword evidence="4" id="KW-0843">Virulence</keyword>
<dbReference type="EMBL" id="QGAC01000020">
    <property type="protein sequence ID" value="TKJ86201.1"/>
    <property type="molecule type" value="Genomic_DNA"/>
</dbReference>
<dbReference type="GO" id="GO:0090729">
    <property type="term" value="F:toxin activity"/>
    <property type="evidence" value="ECO:0007669"/>
    <property type="project" value="UniProtKB-KW"/>
</dbReference>
<name>A0A4U3EZ74_9GAMM</name>
<sequence length="227" mass="22626">MAAGLAGGLATGDTGGAVTAGQAGKNAVENNALSLPTGLMNYGQAVASWDQYAQDNNLTPEQKQAGLDKLAQGDLPEGANITKVIVNGYKDGVLIAGAAYLGPAASVGKAVGGAVIAEIANGSYQWFDLSQPGNENKTWDYKGSLSTGITGALAPGRGVWQNVGMAAGGSVFTDGPDIGSVGGAALGAWAGGKFGELAPFPGEINDLFGGIGGEIISNKVKDKINEN</sequence>
<comment type="caution">
    <text evidence="6">The sequence shown here is derived from an EMBL/GenBank/DDBJ whole genome shotgun (WGS) entry which is preliminary data.</text>
</comment>
<dbReference type="AlphaFoldDB" id="A0A4U3EZ74"/>
<keyword evidence="3" id="KW-1266">Target cell cytoplasm</keyword>
<feature type="domain" description="VENN motif-containing" evidence="5">
    <location>
        <begin position="2"/>
        <end position="34"/>
    </location>
</feature>
<dbReference type="Proteomes" id="UP000306393">
    <property type="component" value="Unassembled WGS sequence"/>
</dbReference>
<evidence type="ECO:0000313" key="7">
    <source>
        <dbReference type="Proteomes" id="UP000306393"/>
    </source>
</evidence>
<evidence type="ECO:0000259" key="5">
    <source>
        <dbReference type="Pfam" id="PF04829"/>
    </source>
</evidence>